<name>A0A0F9RW18_9ZZZZ</name>
<dbReference type="EMBL" id="LAZR01002513">
    <property type="protein sequence ID" value="KKN29066.1"/>
    <property type="molecule type" value="Genomic_DNA"/>
</dbReference>
<reference evidence="4" key="1">
    <citation type="journal article" date="2015" name="Nature">
        <title>Complex archaea that bridge the gap between prokaryotes and eukaryotes.</title>
        <authorList>
            <person name="Spang A."/>
            <person name="Saw J.H."/>
            <person name="Jorgensen S.L."/>
            <person name="Zaremba-Niedzwiedzka K."/>
            <person name="Martijn J."/>
            <person name="Lind A.E."/>
            <person name="van Eijk R."/>
            <person name="Schleper C."/>
            <person name="Guy L."/>
            <person name="Ettema T.J."/>
        </authorList>
    </citation>
    <scope>NUCLEOTIDE SEQUENCE</scope>
</reference>
<keyword evidence="2" id="KW-0689">Ribosomal protein</keyword>
<dbReference type="Gene3D" id="3.90.1030.10">
    <property type="entry name" value="Ribosomal protein L17"/>
    <property type="match status" value="1"/>
</dbReference>
<keyword evidence="3" id="KW-0687">Ribonucleoprotein</keyword>
<proteinExistence type="inferred from homology"/>
<organism evidence="4">
    <name type="scientific">marine sediment metagenome</name>
    <dbReference type="NCBI Taxonomy" id="412755"/>
    <lineage>
        <taxon>unclassified sequences</taxon>
        <taxon>metagenomes</taxon>
        <taxon>ecological metagenomes</taxon>
    </lineage>
</organism>
<dbReference type="Pfam" id="PF01196">
    <property type="entry name" value="Ribosomal_L17"/>
    <property type="match status" value="1"/>
</dbReference>
<comment type="caution">
    <text evidence="4">The sequence shown here is derived from an EMBL/GenBank/DDBJ whole genome shotgun (WGS) entry which is preliminary data.</text>
</comment>
<dbReference type="InterPro" id="IPR036373">
    <property type="entry name" value="Ribosomal_bL17_sf"/>
</dbReference>
<dbReference type="NCBIfam" id="TIGR00059">
    <property type="entry name" value="L17"/>
    <property type="match status" value="1"/>
</dbReference>
<comment type="similarity">
    <text evidence="1">Belongs to the bacterial ribosomal protein bL17 family.</text>
</comment>
<dbReference type="FunFam" id="3.90.1030.10:FF:000001">
    <property type="entry name" value="50S ribosomal protein L17"/>
    <property type="match status" value="1"/>
</dbReference>
<dbReference type="InterPro" id="IPR000456">
    <property type="entry name" value="Ribosomal_bL17"/>
</dbReference>
<dbReference type="SUPFAM" id="SSF64263">
    <property type="entry name" value="Prokaryotic ribosomal protein L17"/>
    <property type="match status" value="1"/>
</dbReference>
<dbReference type="PANTHER" id="PTHR14413">
    <property type="entry name" value="RIBOSOMAL PROTEIN L17"/>
    <property type="match status" value="1"/>
</dbReference>
<evidence type="ECO:0000256" key="3">
    <source>
        <dbReference type="ARBA" id="ARBA00023274"/>
    </source>
</evidence>
<evidence type="ECO:0000256" key="1">
    <source>
        <dbReference type="ARBA" id="ARBA00008777"/>
    </source>
</evidence>
<dbReference type="HAMAP" id="MF_01368">
    <property type="entry name" value="Ribosomal_bL17"/>
    <property type="match status" value="1"/>
</dbReference>
<sequence length="116" mass="13179">MRHAVRGRKLGTDASHRKAMLQILAAQVIKHEKVKTTEAKAKEVRTLVDNLITMGKKGDLANRRRAQSIVKDKEITKKLFAELAERYKERDGGYNRILKLGFRKGDKAPVSQIELV</sequence>
<dbReference type="GO" id="GO:0006412">
    <property type="term" value="P:translation"/>
    <property type="evidence" value="ECO:0007669"/>
    <property type="project" value="InterPro"/>
</dbReference>
<dbReference type="GO" id="GO:0022625">
    <property type="term" value="C:cytosolic large ribosomal subunit"/>
    <property type="evidence" value="ECO:0007669"/>
    <property type="project" value="TreeGrafter"/>
</dbReference>
<accession>A0A0F9RW18</accession>
<dbReference type="PANTHER" id="PTHR14413:SF16">
    <property type="entry name" value="LARGE RIBOSOMAL SUBUNIT PROTEIN BL17M"/>
    <property type="match status" value="1"/>
</dbReference>
<evidence type="ECO:0000256" key="2">
    <source>
        <dbReference type="ARBA" id="ARBA00022980"/>
    </source>
</evidence>
<gene>
    <name evidence="4" type="ORF">LCGC14_0847880</name>
</gene>
<protein>
    <recommendedName>
        <fullName evidence="5">50S ribosomal protein L17</fullName>
    </recommendedName>
</protein>
<dbReference type="AlphaFoldDB" id="A0A0F9RW18"/>
<dbReference type="GO" id="GO:0003735">
    <property type="term" value="F:structural constituent of ribosome"/>
    <property type="evidence" value="ECO:0007669"/>
    <property type="project" value="InterPro"/>
</dbReference>
<evidence type="ECO:0000313" key="4">
    <source>
        <dbReference type="EMBL" id="KKN29066.1"/>
    </source>
</evidence>
<evidence type="ECO:0008006" key="5">
    <source>
        <dbReference type="Google" id="ProtNLM"/>
    </source>
</evidence>